<proteinExistence type="predicted"/>
<dbReference type="GO" id="GO:0019058">
    <property type="term" value="P:viral life cycle"/>
    <property type="evidence" value="ECO:0007669"/>
    <property type="project" value="UniProtKB-ARBA"/>
</dbReference>
<dbReference type="GO" id="GO:0051701">
    <property type="term" value="P:biological process involved in interaction with host"/>
    <property type="evidence" value="ECO:0007669"/>
    <property type="project" value="UniProtKB-ARBA"/>
</dbReference>
<evidence type="ECO:0000256" key="1">
    <source>
        <dbReference type="ARBA" id="ARBA00004328"/>
    </source>
</evidence>
<dbReference type="InterPro" id="IPR011050">
    <property type="entry name" value="Pectin_lyase_fold/virulence"/>
</dbReference>
<organism evidence="4">
    <name type="scientific">Caudovirales sp. ctSxd6</name>
    <dbReference type="NCBI Taxonomy" id="2826774"/>
    <lineage>
        <taxon>Viruses</taxon>
        <taxon>Duplodnaviria</taxon>
        <taxon>Heunggongvirae</taxon>
        <taxon>Uroviricota</taxon>
        <taxon>Caudoviricetes</taxon>
    </lineage>
</organism>
<feature type="domain" description="Right handed beta helix" evidence="3">
    <location>
        <begin position="184"/>
        <end position="283"/>
    </location>
</feature>
<dbReference type="GO" id="GO:0044423">
    <property type="term" value="C:virion component"/>
    <property type="evidence" value="ECO:0007669"/>
    <property type="project" value="UniProtKB-KW"/>
</dbReference>
<comment type="subcellular location">
    <subcellularLocation>
        <location evidence="1">Virion</location>
    </subcellularLocation>
</comment>
<dbReference type="Gene3D" id="2.160.20.10">
    <property type="entry name" value="Single-stranded right-handed beta-helix, Pectin lyase-like"/>
    <property type="match status" value="1"/>
</dbReference>
<evidence type="ECO:0000256" key="2">
    <source>
        <dbReference type="ARBA" id="ARBA00022844"/>
    </source>
</evidence>
<reference evidence="4" key="1">
    <citation type="journal article" date="2021" name="Proc. Natl. Acad. Sci. U.S.A.">
        <title>A Catalog of Tens of Thousands of Viruses from Human Metagenomes Reveals Hidden Associations with Chronic Diseases.</title>
        <authorList>
            <person name="Tisza M.J."/>
            <person name="Buck C.B."/>
        </authorList>
    </citation>
    <scope>NUCLEOTIDE SEQUENCE</scope>
    <source>
        <strain evidence="4">CtSxd6</strain>
    </source>
</reference>
<dbReference type="InterPro" id="IPR012334">
    <property type="entry name" value="Pectin_lyas_fold"/>
</dbReference>
<evidence type="ECO:0000313" key="4">
    <source>
        <dbReference type="EMBL" id="DAD92602.1"/>
    </source>
</evidence>
<dbReference type="SUPFAM" id="SSF51126">
    <property type="entry name" value="Pectin lyase-like"/>
    <property type="match status" value="1"/>
</dbReference>
<evidence type="ECO:0000259" key="3">
    <source>
        <dbReference type="Pfam" id="PF13229"/>
    </source>
</evidence>
<accession>A0A8S5NEB1</accession>
<protein>
    <recommendedName>
        <fullName evidence="3">Right handed beta helix domain-containing protein</fullName>
    </recommendedName>
</protein>
<keyword evidence="2" id="KW-0946">Virion</keyword>
<name>A0A8S5NEB1_9CAUD</name>
<dbReference type="EMBL" id="BK015140">
    <property type="protein sequence ID" value="DAD92602.1"/>
    <property type="molecule type" value="Genomic_DNA"/>
</dbReference>
<dbReference type="Pfam" id="PF13229">
    <property type="entry name" value="Beta_helix"/>
    <property type="match status" value="1"/>
</dbReference>
<sequence>MNTDEFRKLLTTREVRPQGPLTFTGQVDVGSTVEVLDFSGCSVHTPEFNDRTNLLIRNRGDKPLVIRGLRWTSDTKATNQHALLYAIDHNNLVLEDCELTGLNVGHFLDVRANTKAVGNITLRRCKFKASWARPDDTGRNPLTGGATGLEAVKFTGKVVRAENLPPLAHYKKYFNAGSLEFPVEAVIEDCTFEGGYYGLSGEGLSRSLIKGNRFLGQMRAISLQNCSGGNTVVWNDIKDNLSAAIHMAYGSSFNTVFWNTIKSVRAHGEGLIQAYVGSSGNLVWANDLEVTNLAQDTCKVYLYSGPDSSYNRFQANNLKGTCSRAYMALEEFWDPRTAARQSLAFNTPADNTGFTSRHVTGVEFIDNQLQASTPSTMELYRGPAWQAN</sequence>
<dbReference type="InterPro" id="IPR039448">
    <property type="entry name" value="Beta_helix"/>
</dbReference>